<dbReference type="GO" id="GO:0071949">
    <property type="term" value="F:FAD binding"/>
    <property type="evidence" value="ECO:0007669"/>
    <property type="project" value="InterPro"/>
</dbReference>
<dbReference type="HOGENOM" id="CLU_009665_1_0_10"/>
<dbReference type="STRING" id="1379870.SD10_08315"/>
<organism evidence="2 3">
    <name type="scientific">Spirosoma radiotolerans</name>
    <dbReference type="NCBI Taxonomy" id="1379870"/>
    <lineage>
        <taxon>Bacteria</taxon>
        <taxon>Pseudomonadati</taxon>
        <taxon>Bacteroidota</taxon>
        <taxon>Cytophagia</taxon>
        <taxon>Cytophagales</taxon>
        <taxon>Cytophagaceae</taxon>
        <taxon>Spirosoma</taxon>
    </lineage>
</organism>
<dbReference type="PRINTS" id="PR00420">
    <property type="entry name" value="RNGMNOXGNASE"/>
</dbReference>
<dbReference type="Gene3D" id="3.50.50.60">
    <property type="entry name" value="FAD/NAD(P)-binding domain"/>
    <property type="match status" value="1"/>
</dbReference>
<dbReference type="PANTHER" id="PTHR46865">
    <property type="entry name" value="OXIDOREDUCTASE-RELATED"/>
    <property type="match status" value="1"/>
</dbReference>
<dbReference type="RefSeq" id="WP_046573381.1">
    <property type="nucleotide sequence ID" value="NZ_CP010429.1"/>
</dbReference>
<evidence type="ECO:0000313" key="3">
    <source>
        <dbReference type="Proteomes" id="UP000033054"/>
    </source>
</evidence>
<dbReference type="Pfam" id="PF01494">
    <property type="entry name" value="FAD_binding_3"/>
    <property type="match status" value="1"/>
</dbReference>
<dbReference type="Proteomes" id="UP000033054">
    <property type="component" value="Chromosome"/>
</dbReference>
<accession>A0A0E3V6C1</accession>
<evidence type="ECO:0000313" key="2">
    <source>
        <dbReference type="EMBL" id="AKD54902.1"/>
    </source>
</evidence>
<dbReference type="InterPro" id="IPR002938">
    <property type="entry name" value="FAD-bd"/>
</dbReference>
<protein>
    <submittedName>
        <fullName evidence="2">FAD-binding monooxygenase</fullName>
    </submittedName>
</protein>
<keyword evidence="2" id="KW-0503">Monooxygenase</keyword>
<dbReference type="GO" id="GO:0004497">
    <property type="term" value="F:monooxygenase activity"/>
    <property type="evidence" value="ECO:0007669"/>
    <property type="project" value="UniProtKB-KW"/>
</dbReference>
<dbReference type="InterPro" id="IPR051704">
    <property type="entry name" value="FAD_aromatic-hydroxylase"/>
</dbReference>
<dbReference type="SUPFAM" id="SSF51905">
    <property type="entry name" value="FAD/NAD(P)-binding domain"/>
    <property type="match status" value="1"/>
</dbReference>
<dbReference type="EMBL" id="CP010429">
    <property type="protein sequence ID" value="AKD54902.1"/>
    <property type="molecule type" value="Genomic_DNA"/>
</dbReference>
<dbReference type="InterPro" id="IPR036188">
    <property type="entry name" value="FAD/NAD-bd_sf"/>
</dbReference>
<feature type="domain" description="FAD-binding" evidence="1">
    <location>
        <begin position="3"/>
        <end position="313"/>
    </location>
</feature>
<gene>
    <name evidence="2" type="ORF">SD10_08315</name>
</gene>
<keyword evidence="2" id="KW-0560">Oxidoreductase</keyword>
<name>A0A0E3V6C1_9BACT</name>
<keyword evidence="3" id="KW-1185">Reference proteome</keyword>
<evidence type="ECO:0000259" key="1">
    <source>
        <dbReference type="Pfam" id="PF01494"/>
    </source>
</evidence>
<dbReference type="PANTHER" id="PTHR46865:SF2">
    <property type="entry name" value="MONOOXYGENASE"/>
    <property type="match status" value="1"/>
</dbReference>
<dbReference type="Gene3D" id="3.30.9.10">
    <property type="entry name" value="D-Amino Acid Oxidase, subunit A, domain 2"/>
    <property type="match status" value="1"/>
</dbReference>
<proteinExistence type="predicted"/>
<dbReference type="PATRIC" id="fig|1379870.5.peg.1814"/>
<dbReference type="KEGG" id="srd:SD10_08315"/>
<dbReference type="OrthoDB" id="9766816at2"/>
<reference evidence="2 3" key="1">
    <citation type="journal article" date="2014" name="Curr. Microbiol.">
        <title>Spirosoma radiotolerans sp. nov., a gamma-radiation-resistant bacterium isolated from gamma ray-irradiated soil.</title>
        <authorList>
            <person name="Lee J.J."/>
            <person name="Srinivasan S."/>
            <person name="Lim S."/>
            <person name="Joe M."/>
            <person name="Im S."/>
            <person name="Bae S.I."/>
            <person name="Park K.R."/>
            <person name="Han J.H."/>
            <person name="Park S.H."/>
            <person name="Joo B.M."/>
            <person name="Park S.J."/>
            <person name="Kim M.K."/>
        </authorList>
    </citation>
    <scope>NUCLEOTIDE SEQUENCE [LARGE SCALE GENOMIC DNA]</scope>
    <source>
        <strain evidence="2 3">DG5A</strain>
    </source>
</reference>
<dbReference type="AlphaFoldDB" id="A0A0E3V6C1"/>
<sequence>MEKQVLIVGASIAGLTLAYWLNRQGYQVTLVEIANGLRRGGSPIDVRGDALTVAREMGILDQIKAYEFVHTDEIVNANDKPIVQFSINAQAEYTGDIEIHRDDLVNILYQAIPAKAVEFLFKNRIETLIQTDDSVAVRFQTGERREFAFVFGADGTHSTVRKLVFGPEAQFARFFGAYFALAEAPAIKANSLNSATLYQEVGKTAMLYSFKNAVHAGLLFRSSRLDYDYRNRDQHKQILRDHFDNGLWKIPQILAAMLASNELYFDEVVQIQMPTWTKGRVALVGDAAHTTGFPTGMGTSLAMQGAARLAFELDTFKESYPAAFASYYQTFQPFVVSVQARIERGLNWLLPPTEAALEEAIKRFL</sequence>